<name>A0ABD5P038_9EURY</name>
<organism evidence="2 3">
    <name type="scientific">Natribaculum luteum</name>
    <dbReference type="NCBI Taxonomy" id="1586232"/>
    <lineage>
        <taxon>Archaea</taxon>
        <taxon>Methanobacteriati</taxon>
        <taxon>Methanobacteriota</taxon>
        <taxon>Stenosarchaea group</taxon>
        <taxon>Halobacteria</taxon>
        <taxon>Halobacteriales</taxon>
        <taxon>Natrialbaceae</taxon>
        <taxon>Natribaculum</taxon>
    </lineage>
</organism>
<keyword evidence="1" id="KW-1133">Transmembrane helix</keyword>
<accession>A0ABD5P038</accession>
<reference evidence="2 3" key="1">
    <citation type="journal article" date="2014" name="Int. J. Syst. Evol. Microbiol.">
        <title>Complete genome sequence of Corynebacterium casei LMG S-19264T (=DSM 44701T), isolated from a smear-ripened cheese.</title>
        <authorList>
            <consortium name="US DOE Joint Genome Institute (JGI-PGF)"/>
            <person name="Walter F."/>
            <person name="Albersmeier A."/>
            <person name="Kalinowski J."/>
            <person name="Ruckert C."/>
        </authorList>
    </citation>
    <scope>NUCLEOTIDE SEQUENCE [LARGE SCALE GENOMIC DNA]</scope>
    <source>
        <strain evidence="2 3">IBRC-M 10912</strain>
    </source>
</reference>
<feature type="transmembrane region" description="Helical" evidence="1">
    <location>
        <begin position="151"/>
        <end position="168"/>
    </location>
</feature>
<evidence type="ECO:0008006" key="4">
    <source>
        <dbReference type="Google" id="ProtNLM"/>
    </source>
</evidence>
<evidence type="ECO:0000313" key="2">
    <source>
        <dbReference type="EMBL" id="MFC4247398.1"/>
    </source>
</evidence>
<evidence type="ECO:0000313" key="3">
    <source>
        <dbReference type="Proteomes" id="UP001595821"/>
    </source>
</evidence>
<keyword evidence="1" id="KW-0472">Membrane</keyword>
<dbReference type="AlphaFoldDB" id="A0ABD5P038"/>
<keyword evidence="1" id="KW-0812">Transmembrane</keyword>
<dbReference type="RefSeq" id="WP_246966093.1">
    <property type="nucleotide sequence ID" value="NZ_CP095397.1"/>
</dbReference>
<dbReference type="GeneID" id="71854043"/>
<sequence>MFPGRLRSAWNALVTAALAPGILSHEYAHVLACRLCSIDVHATPALNPFGDDAYVDHAPVDSFRADFAIALAPLVGNSVLGIGAFALAASALAPPWNLAGVWLGACFALTAFPSPSDTADLVGHARSLPPRTRPVGYALAVPVRALTRTPFVAGMLGYLWILVLYGLVGGTSF</sequence>
<proteinExistence type="predicted"/>
<dbReference type="EMBL" id="JBHSDJ010000029">
    <property type="protein sequence ID" value="MFC4247398.1"/>
    <property type="molecule type" value="Genomic_DNA"/>
</dbReference>
<dbReference type="Proteomes" id="UP001595821">
    <property type="component" value="Unassembled WGS sequence"/>
</dbReference>
<protein>
    <recommendedName>
        <fullName evidence="4">DUF3267 domain-containing protein</fullName>
    </recommendedName>
</protein>
<comment type="caution">
    <text evidence="2">The sequence shown here is derived from an EMBL/GenBank/DDBJ whole genome shotgun (WGS) entry which is preliminary data.</text>
</comment>
<evidence type="ECO:0000256" key="1">
    <source>
        <dbReference type="SAM" id="Phobius"/>
    </source>
</evidence>
<gene>
    <name evidence="2" type="ORF">ACFOZ7_10370</name>
</gene>
<feature type="transmembrane region" description="Helical" evidence="1">
    <location>
        <begin position="67"/>
        <end position="89"/>
    </location>
</feature>